<protein>
    <recommendedName>
        <fullName evidence="13">X8 domain-containing protein</fullName>
    </recommendedName>
</protein>
<dbReference type="GO" id="GO:0005886">
    <property type="term" value="C:plasma membrane"/>
    <property type="evidence" value="ECO:0007669"/>
    <property type="project" value="UniProtKB-SubCell"/>
</dbReference>
<accession>A0A9D5HMI3</accession>
<evidence type="ECO:0000256" key="10">
    <source>
        <dbReference type="ARBA" id="ARBA00023295"/>
    </source>
</evidence>
<dbReference type="SUPFAM" id="SSF51445">
    <property type="entry name" value="(Trans)glycosidases"/>
    <property type="match status" value="1"/>
</dbReference>
<evidence type="ECO:0000256" key="3">
    <source>
        <dbReference type="ARBA" id="ARBA00022475"/>
    </source>
</evidence>
<dbReference type="InterPro" id="IPR044965">
    <property type="entry name" value="Glyco_hydro_17_plant"/>
</dbReference>
<keyword evidence="4" id="KW-0336">GPI-anchor</keyword>
<evidence type="ECO:0000256" key="5">
    <source>
        <dbReference type="ARBA" id="ARBA00022729"/>
    </source>
</evidence>
<dbReference type="InterPro" id="IPR017853">
    <property type="entry name" value="GH"/>
</dbReference>
<dbReference type="Gene3D" id="3.20.20.80">
    <property type="entry name" value="Glycosidases"/>
    <property type="match status" value="1"/>
</dbReference>
<dbReference type="Pfam" id="PF00332">
    <property type="entry name" value="Glyco_hydro_17"/>
    <property type="match status" value="1"/>
</dbReference>
<evidence type="ECO:0000256" key="4">
    <source>
        <dbReference type="ARBA" id="ARBA00022622"/>
    </source>
</evidence>
<keyword evidence="3" id="KW-1003">Cell membrane</keyword>
<sequence length="338" mass="36883">MDMILKPFPPSEATFNSTWNSIMVEFLQFLKNTDSAFMLNAHPYNAYTRGEGTFPIDYALFQSVNSKKKIVDPNTLFEYSNMFDTMVDAAYYAMNALGISSVPVIVTESGWPWNGGSSDPAATVDNALVYNHNLIQHVLSGSGTPSQPTTETSAYIYELFNKDLHPGLLSEKNWGIVFPNGTATYSLNFEALTGNDSIVNGFFCIAKLNAKLDMVKLGLDWACGEGGADCSEIQPGKPCYLPNDLISTTSYAYNDYYQKKRASGGGCYFSDTAFLTNSDPSHGSCIFTGSPRKPDGQGPPSSAFSPANNDAFNKGVSVQVLPFSYLLPIILFSWLQGN</sequence>
<comment type="caution">
    <text evidence="14">The sequence shown here is derived from an EMBL/GenBank/DDBJ whole genome shotgun (WGS) entry which is preliminary data.</text>
</comment>
<dbReference type="InterPro" id="IPR000490">
    <property type="entry name" value="Glyco_hydro_17"/>
</dbReference>
<name>A0A9D5HMI3_9LILI</name>
<keyword evidence="9" id="KW-0325">Glycoprotein</keyword>
<evidence type="ECO:0000256" key="12">
    <source>
        <dbReference type="SAM" id="MobiDB-lite"/>
    </source>
</evidence>
<dbReference type="AlphaFoldDB" id="A0A9D5HMI3"/>
<dbReference type="GO" id="GO:0004553">
    <property type="term" value="F:hydrolase activity, hydrolyzing O-glycosyl compounds"/>
    <property type="evidence" value="ECO:0007669"/>
    <property type="project" value="InterPro"/>
</dbReference>
<keyword evidence="6" id="KW-0378">Hydrolase</keyword>
<evidence type="ECO:0000313" key="14">
    <source>
        <dbReference type="EMBL" id="KAJ0982275.1"/>
    </source>
</evidence>
<keyword evidence="4" id="KW-0449">Lipoprotein</keyword>
<dbReference type="OrthoDB" id="941679at2759"/>
<dbReference type="GO" id="GO:0098552">
    <property type="term" value="C:side of membrane"/>
    <property type="evidence" value="ECO:0007669"/>
    <property type="project" value="UniProtKB-KW"/>
</dbReference>
<evidence type="ECO:0000256" key="6">
    <source>
        <dbReference type="ARBA" id="ARBA00022801"/>
    </source>
</evidence>
<dbReference type="Pfam" id="PF07983">
    <property type="entry name" value="X8"/>
    <property type="match status" value="1"/>
</dbReference>
<dbReference type="GO" id="GO:0009506">
    <property type="term" value="C:plasmodesma"/>
    <property type="evidence" value="ECO:0007669"/>
    <property type="project" value="UniProtKB-ARBA"/>
</dbReference>
<dbReference type="Gene3D" id="1.20.58.1040">
    <property type="match status" value="1"/>
</dbReference>
<dbReference type="GO" id="GO:0005975">
    <property type="term" value="P:carbohydrate metabolic process"/>
    <property type="evidence" value="ECO:0007669"/>
    <property type="project" value="InterPro"/>
</dbReference>
<keyword evidence="5" id="KW-0732">Signal</keyword>
<reference evidence="14" key="1">
    <citation type="submission" date="2021-03" db="EMBL/GenBank/DDBJ databases">
        <authorList>
            <person name="Li Z."/>
            <person name="Yang C."/>
        </authorList>
    </citation>
    <scope>NUCLEOTIDE SEQUENCE</scope>
    <source>
        <strain evidence="14">Dzin_1.0</strain>
        <tissue evidence="14">Leaf</tissue>
    </source>
</reference>
<proteinExistence type="inferred from homology"/>
<keyword evidence="7" id="KW-0472">Membrane</keyword>
<evidence type="ECO:0000256" key="11">
    <source>
        <dbReference type="RuleBase" id="RU004335"/>
    </source>
</evidence>
<dbReference type="FunFam" id="1.20.58.1040:FF:000001">
    <property type="entry name" value="Glucan endo-1,3-beta-glucosidase 4"/>
    <property type="match status" value="1"/>
</dbReference>
<feature type="region of interest" description="Disordered" evidence="12">
    <location>
        <begin position="286"/>
        <end position="305"/>
    </location>
</feature>
<evidence type="ECO:0000256" key="7">
    <source>
        <dbReference type="ARBA" id="ARBA00023136"/>
    </source>
</evidence>
<dbReference type="Proteomes" id="UP001085076">
    <property type="component" value="Miscellaneous, Linkage group lg02"/>
</dbReference>
<comment type="subcellular location">
    <subcellularLocation>
        <location evidence="1">Cell membrane</location>
        <topology evidence="1">Lipid-anchor</topology>
        <topology evidence="1">GPI-anchor</topology>
    </subcellularLocation>
</comment>
<evidence type="ECO:0000256" key="8">
    <source>
        <dbReference type="ARBA" id="ARBA00023157"/>
    </source>
</evidence>
<dbReference type="InterPro" id="IPR012946">
    <property type="entry name" value="X8"/>
</dbReference>
<dbReference type="EMBL" id="JAGGNH010000002">
    <property type="protein sequence ID" value="KAJ0982275.1"/>
    <property type="molecule type" value="Genomic_DNA"/>
</dbReference>
<organism evidence="14 15">
    <name type="scientific">Dioscorea zingiberensis</name>
    <dbReference type="NCBI Taxonomy" id="325984"/>
    <lineage>
        <taxon>Eukaryota</taxon>
        <taxon>Viridiplantae</taxon>
        <taxon>Streptophyta</taxon>
        <taxon>Embryophyta</taxon>
        <taxon>Tracheophyta</taxon>
        <taxon>Spermatophyta</taxon>
        <taxon>Magnoliopsida</taxon>
        <taxon>Liliopsida</taxon>
        <taxon>Dioscoreales</taxon>
        <taxon>Dioscoreaceae</taxon>
        <taxon>Dioscorea</taxon>
    </lineage>
</organism>
<keyword evidence="15" id="KW-1185">Reference proteome</keyword>
<comment type="similarity">
    <text evidence="2 11">Belongs to the glycosyl hydrolase 17 family.</text>
</comment>
<evidence type="ECO:0000259" key="13">
    <source>
        <dbReference type="SMART" id="SM00768"/>
    </source>
</evidence>
<reference evidence="14" key="2">
    <citation type="journal article" date="2022" name="Hortic Res">
        <title>The genome of Dioscorea zingiberensis sheds light on the biosynthesis, origin and evolution of the medicinally important diosgenin saponins.</title>
        <authorList>
            <person name="Li Y."/>
            <person name="Tan C."/>
            <person name="Li Z."/>
            <person name="Guo J."/>
            <person name="Li S."/>
            <person name="Chen X."/>
            <person name="Wang C."/>
            <person name="Dai X."/>
            <person name="Yang H."/>
            <person name="Song W."/>
            <person name="Hou L."/>
            <person name="Xu J."/>
            <person name="Tong Z."/>
            <person name="Xu A."/>
            <person name="Yuan X."/>
            <person name="Wang W."/>
            <person name="Yang Q."/>
            <person name="Chen L."/>
            <person name="Sun Z."/>
            <person name="Wang K."/>
            <person name="Pan B."/>
            <person name="Chen J."/>
            <person name="Bao Y."/>
            <person name="Liu F."/>
            <person name="Qi X."/>
            <person name="Gang D.R."/>
            <person name="Wen J."/>
            <person name="Li J."/>
        </authorList>
    </citation>
    <scope>NUCLEOTIDE SEQUENCE</scope>
    <source>
        <strain evidence="14">Dzin_1.0</strain>
    </source>
</reference>
<gene>
    <name evidence="14" type="ORF">J5N97_010530</name>
</gene>
<dbReference type="PANTHER" id="PTHR32227">
    <property type="entry name" value="GLUCAN ENDO-1,3-BETA-GLUCOSIDASE BG1-RELATED-RELATED"/>
    <property type="match status" value="1"/>
</dbReference>
<evidence type="ECO:0000313" key="15">
    <source>
        <dbReference type="Proteomes" id="UP001085076"/>
    </source>
</evidence>
<feature type="domain" description="X8" evidence="13">
    <location>
        <begin position="202"/>
        <end position="287"/>
    </location>
</feature>
<evidence type="ECO:0000256" key="9">
    <source>
        <dbReference type="ARBA" id="ARBA00023180"/>
    </source>
</evidence>
<keyword evidence="10" id="KW-0326">Glycosidase</keyword>
<keyword evidence="8" id="KW-1015">Disulfide bond</keyword>
<evidence type="ECO:0000256" key="1">
    <source>
        <dbReference type="ARBA" id="ARBA00004609"/>
    </source>
</evidence>
<evidence type="ECO:0000256" key="2">
    <source>
        <dbReference type="ARBA" id="ARBA00008773"/>
    </source>
</evidence>
<dbReference type="SMART" id="SM00768">
    <property type="entry name" value="X8"/>
    <property type="match status" value="1"/>
</dbReference>